<dbReference type="InterPro" id="IPR013818">
    <property type="entry name" value="Lipase"/>
</dbReference>
<evidence type="ECO:0000256" key="1">
    <source>
        <dbReference type="ARBA" id="ARBA00000111"/>
    </source>
</evidence>
<dbReference type="FunFam" id="3.40.50.1820:FF:000122">
    <property type="entry name" value="Vitellogenin-3-like Protein"/>
    <property type="match status" value="1"/>
</dbReference>
<comment type="similarity">
    <text evidence="3 7">Belongs to the AB hydrolase superfamily. Lipase family.</text>
</comment>
<dbReference type="RefSeq" id="XP_015588417.1">
    <property type="nucleotide sequence ID" value="XM_015732931.2"/>
</dbReference>
<dbReference type="InterPro" id="IPR029058">
    <property type="entry name" value="AB_hydrolase_fold"/>
</dbReference>
<name>A0AAJ7BKP5_CEPCN</name>
<keyword evidence="6" id="KW-0378">Hydrolase</keyword>
<dbReference type="GO" id="GO:0017171">
    <property type="term" value="F:serine hydrolase activity"/>
    <property type="evidence" value="ECO:0007669"/>
    <property type="project" value="TreeGrafter"/>
</dbReference>
<feature type="chain" id="PRO_5042536130" description="phospholipase A1" evidence="8">
    <location>
        <begin position="26"/>
        <end position="314"/>
    </location>
</feature>
<dbReference type="GO" id="GO:0008970">
    <property type="term" value="F:phospholipase A1 activity"/>
    <property type="evidence" value="ECO:0007669"/>
    <property type="project" value="UniProtKB-EC"/>
</dbReference>
<dbReference type="Proteomes" id="UP000694920">
    <property type="component" value="Unplaced"/>
</dbReference>
<protein>
    <recommendedName>
        <fullName evidence="4">phospholipase A1</fullName>
        <ecNumber evidence="4">3.1.1.32</ecNumber>
    </recommendedName>
</protein>
<dbReference type="GO" id="GO:0005615">
    <property type="term" value="C:extracellular space"/>
    <property type="evidence" value="ECO:0007669"/>
    <property type="project" value="TreeGrafter"/>
</dbReference>
<dbReference type="Gene3D" id="3.40.50.1820">
    <property type="entry name" value="alpha/beta hydrolase"/>
    <property type="match status" value="1"/>
</dbReference>
<dbReference type="InterPro" id="IPR033906">
    <property type="entry name" value="Lipase_N"/>
</dbReference>
<dbReference type="Pfam" id="PF00151">
    <property type="entry name" value="Lipase"/>
    <property type="match status" value="1"/>
</dbReference>
<evidence type="ECO:0000256" key="4">
    <source>
        <dbReference type="ARBA" id="ARBA00013179"/>
    </source>
</evidence>
<gene>
    <name evidence="11" type="primary">LOC107264551</name>
</gene>
<feature type="signal peptide" evidence="8">
    <location>
        <begin position="1"/>
        <end position="25"/>
    </location>
</feature>
<reference evidence="11" key="1">
    <citation type="submission" date="2025-08" db="UniProtKB">
        <authorList>
            <consortium name="RefSeq"/>
        </authorList>
    </citation>
    <scope>IDENTIFICATION</scope>
</reference>
<proteinExistence type="inferred from homology"/>
<comment type="catalytic activity">
    <reaction evidence="1">
        <text>a 1,2-diacyl-sn-glycero-3-phosphocholine + H2O = a 2-acyl-sn-glycero-3-phosphocholine + a fatty acid + H(+)</text>
        <dbReference type="Rhea" id="RHEA:18689"/>
        <dbReference type="ChEBI" id="CHEBI:15377"/>
        <dbReference type="ChEBI" id="CHEBI:15378"/>
        <dbReference type="ChEBI" id="CHEBI:28868"/>
        <dbReference type="ChEBI" id="CHEBI:57643"/>
        <dbReference type="ChEBI" id="CHEBI:57875"/>
        <dbReference type="EC" id="3.1.1.32"/>
    </reaction>
</comment>
<evidence type="ECO:0000256" key="3">
    <source>
        <dbReference type="ARBA" id="ARBA00010701"/>
    </source>
</evidence>
<organism evidence="10 11">
    <name type="scientific">Cephus cinctus</name>
    <name type="common">Wheat stem sawfly</name>
    <dbReference type="NCBI Taxonomy" id="211228"/>
    <lineage>
        <taxon>Eukaryota</taxon>
        <taxon>Metazoa</taxon>
        <taxon>Ecdysozoa</taxon>
        <taxon>Arthropoda</taxon>
        <taxon>Hexapoda</taxon>
        <taxon>Insecta</taxon>
        <taxon>Pterygota</taxon>
        <taxon>Neoptera</taxon>
        <taxon>Endopterygota</taxon>
        <taxon>Hymenoptera</taxon>
        <taxon>Cephoidea</taxon>
        <taxon>Cephidae</taxon>
        <taxon>Cephus</taxon>
    </lineage>
</organism>
<dbReference type="InterPro" id="IPR000734">
    <property type="entry name" value="TAG_lipase"/>
</dbReference>
<keyword evidence="10" id="KW-1185">Reference proteome</keyword>
<evidence type="ECO:0000256" key="8">
    <source>
        <dbReference type="SAM" id="SignalP"/>
    </source>
</evidence>
<dbReference type="SUPFAM" id="SSF53474">
    <property type="entry name" value="alpha/beta-Hydrolases"/>
    <property type="match status" value="1"/>
</dbReference>
<evidence type="ECO:0000256" key="7">
    <source>
        <dbReference type="RuleBase" id="RU004262"/>
    </source>
</evidence>
<feature type="domain" description="Lipase" evidence="9">
    <location>
        <begin position="40"/>
        <end position="307"/>
    </location>
</feature>
<evidence type="ECO:0000313" key="10">
    <source>
        <dbReference type="Proteomes" id="UP000694920"/>
    </source>
</evidence>
<evidence type="ECO:0000313" key="11">
    <source>
        <dbReference type="RefSeq" id="XP_015588417.1"/>
    </source>
</evidence>
<dbReference type="KEGG" id="ccin:107264551"/>
<dbReference type="PANTHER" id="PTHR11610:SF37">
    <property type="entry name" value="GH01208P"/>
    <property type="match status" value="1"/>
</dbReference>
<evidence type="ECO:0000256" key="5">
    <source>
        <dbReference type="ARBA" id="ARBA00022525"/>
    </source>
</evidence>
<evidence type="ECO:0000256" key="2">
    <source>
        <dbReference type="ARBA" id="ARBA00004613"/>
    </source>
</evidence>
<dbReference type="CDD" id="cd00707">
    <property type="entry name" value="Pancreat_lipase_like"/>
    <property type="match status" value="1"/>
</dbReference>
<dbReference type="GO" id="GO:0016042">
    <property type="term" value="P:lipid catabolic process"/>
    <property type="evidence" value="ECO:0007669"/>
    <property type="project" value="TreeGrafter"/>
</dbReference>
<evidence type="ECO:0000259" key="9">
    <source>
        <dbReference type="Pfam" id="PF00151"/>
    </source>
</evidence>
<evidence type="ECO:0000256" key="6">
    <source>
        <dbReference type="ARBA" id="ARBA00022801"/>
    </source>
</evidence>
<accession>A0AAJ7BKP5</accession>
<dbReference type="EC" id="3.1.1.32" evidence="4"/>
<keyword evidence="8" id="KW-0732">Signal</keyword>
<comment type="subcellular location">
    <subcellularLocation>
        <location evidence="2">Secreted</location>
    </subcellularLocation>
</comment>
<keyword evidence="5" id="KW-0964">Secreted</keyword>
<sequence length="314" mass="34782">MDIMLRYVRLLPTLLLIGHINCIEAGGPPSSQLASLFLRLYTGETTEDFLDEHLSDVDTLLSRINDTKPTVVYVHGWSESAESVSVRAIVDGYLHRGDHNVIVADWSEVASQSYLRAVPEIKGVGAAFAEALRTMVNSGFEIEKLHVVGHSLGAQVSGYIGRSLNFTIPRITGLDPAGPLFNYLESPLSAKDAQFVDIIHTDYGFYGIAHVTGTVDFFPNGGRRIQPGCPFYYHVMSKGDFCSHHRSWKFYAESLLIEDSFVAVKCTSNIRFLLGKCKKNEKAIMGFATSVTTKGEFYLKTNSTPPYGLKKMQL</sequence>
<dbReference type="AlphaFoldDB" id="A0AAJ7BKP5"/>
<dbReference type="GeneID" id="107264551"/>
<dbReference type="PANTHER" id="PTHR11610">
    <property type="entry name" value="LIPASE"/>
    <property type="match status" value="1"/>
</dbReference>